<evidence type="ECO:0008006" key="2">
    <source>
        <dbReference type="Google" id="ProtNLM"/>
    </source>
</evidence>
<organism evidence="1">
    <name type="scientific">Menopon gallinae</name>
    <name type="common">poultry shaft louse</name>
    <dbReference type="NCBI Taxonomy" id="328185"/>
    <lineage>
        <taxon>Eukaryota</taxon>
        <taxon>Metazoa</taxon>
        <taxon>Ecdysozoa</taxon>
        <taxon>Arthropoda</taxon>
        <taxon>Hexapoda</taxon>
        <taxon>Insecta</taxon>
        <taxon>Pterygota</taxon>
        <taxon>Neoptera</taxon>
        <taxon>Paraneoptera</taxon>
        <taxon>Psocodea</taxon>
        <taxon>Troctomorpha</taxon>
        <taxon>Phthiraptera</taxon>
        <taxon>Amblycera</taxon>
        <taxon>Menoponidae</taxon>
        <taxon>Menopon</taxon>
    </lineage>
</organism>
<accession>A0AAW2HTT6</accession>
<proteinExistence type="predicted"/>
<reference evidence="1" key="1">
    <citation type="journal article" date="2024" name="Gigascience">
        <title>Chromosome-level genome of the poultry shaft louse Menopon gallinae provides insight into the host-switching and adaptive evolution of parasitic lice.</title>
        <authorList>
            <person name="Xu Y."/>
            <person name="Ma L."/>
            <person name="Liu S."/>
            <person name="Liang Y."/>
            <person name="Liu Q."/>
            <person name="He Z."/>
            <person name="Tian L."/>
            <person name="Duan Y."/>
            <person name="Cai W."/>
            <person name="Li H."/>
            <person name="Song F."/>
        </authorList>
    </citation>
    <scope>NUCLEOTIDE SEQUENCE</scope>
    <source>
        <strain evidence="1">Cailab_2023a</strain>
    </source>
</reference>
<comment type="caution">
    <text evidence="1">The sequence shown here is derived from an EMBL/GenBank/DDBJ whole genome shotgun (WGS) entry which is preliminary data.</text>
</comment>
<sequence length="83" mass="9380">MHLIPRMATALVFFIYIGEEGLNAQLLTRRYQTPKQLCGAALSNELQLVCEGEYNSMIKKSEDRVAARSHSTLQTSFDEESEV</sequence>
<dbReference type="AlphaFoldDB" id="A0AAW2HTT6"/>
<gene>
    <name evidence="1" type="ORF">PYX00_005881</name>
</gene>
<protein>
    <recommendedName>
        <fullName evidence="2">Secreted protein</fullName>
    </recommendedName>
</protein>
<name>A0AAW2HTT6_9NEOP</name>
<evidence type="ECO:0000313" key="1">
    <source>
        <dbReference type="EMBL" id="KAL0273136.1"/>
    </source>
</evidence>
<dbReference type="EMBL" id="JARGDH010000003">
    <property type="protein sequence ID" value="KAL0273136.1"/>
    <property type="molecule type" value="Genomic_DNA"/>
</dbReference>
<dbReference type="Gene3D" id="1.10.100.10">
    <property type="entry name" value="Insulin-like"/>
    <property type="match status" value="1"/>
</dbReference>